<dbReference type="EMBL" id="KV463062">
    <property type="protein sequence ID" value="OCA13980.1"/>
    <property type="molecule type" value="Genomic_DNA"/>
</dbReference>
<reference evidence="1" key="1">
    <citation type="submission" date="2009-11" db="EMBL/GenBank/DDBJ databases">
        <authorList>
            <consortium name="US DOE Joint Genome Institute (JGI-PGF)"/>
            <person name="Ottilar R."/>
            <person name="Schmutz J."/>
            <person name="Salamov A."/>
            <person name="Cheng J.F."/>
            <person name="Lucas S."/>
            <person name="Pitluck S."/>
            <person name="Gundlach H."/>
            <person name="Guo Y."/>
            <person name="Haberer G."/>
            <person name="Nasrallah J."/>
            <person name="Mayer K.F.X."/>
            <person name="van de Peer Y."/>
            <person name="Weigel D."/>
            <person name="Grigoriev I.V."/>
        </authorList>
    </citation>
    <scope>NUCLEOTIDE SEQUENCE</scope>
    <source>
        <strain evidence="1">Nigerian</strain>
    </source>
</reference>
<reference evidence="1" key="3">
    <citation type="submission" date="2016-05" db="EMBL/GenBank/DDBJ databases">
        <title>WGS assembly of Xenopus tropicalis.</title>
        <authorList>
            <person name="Sessions A."/>
            <person name="Jenkins J."/>
            <person name="Mitros T."/>
            <person name="Lyons J.T."/>
            <person name="Dichmann D.S."/>
            <person name="Robert J."/>
            <person name="Harland R.M."/>
            <person name="Rokhsar D.S."/>
        </authorList>
    </citation>
    <scope>NUCLEOTIDE SEQUENCE</scope>
    <source>
        <strain evidence="1">Nigerian</strain>
    </source>
</reference>
<organism evidence="1">
    <name type="scientific">Xenopus tropicalis</name>
    <name type="common">Western clawed frog</name>
    <name type="synonym">Silurana tropicalis</name>
    <dbReference type="NCBI Taxonomy" id="8364"/>
    <lineage>
        <taxon>Eukaryota</taxon>
        <taxon>Metazoa</taxon>
        <taxon>Chordata</taxon>
        <taxon>Craniata</taxon>
        <taxon>Vertebrata</taxon>
        <taxon>Euteleostomi</taxon>
        <taxon>Amphibia</taxon>
        <taxon>Batrachia</taxon>
        <taxon>Anura</taxon>
        <taxon>Pipoidea</taxon>
        <taxon>Pipidae</taxon>
        <taxon>Xenopodinae</taxon>
        <taxon>Xenopus</taxon>
        <taxon>Silurana</taxon>
    </lineage>
</organism>
<accession>A0A1B8XTJ9</accession>
<sequence length="44" mass="4988">MVALYVLFFPSRRPLQGNFCRTPSLERSGVKGVCRRTLPNSCTE</sequence>
<dbReference type="AlphaFoldDB" id="A0A1B8XTJ9"/>
<reference evidence="1" key="2">
    <citation type="journal article" date="2010" name="Science">
        <title>The genome of the Western clawed frog Xenopus tropicalis.</title>
        <authorList>
            <person name="Hellsten U."/>
            <person name="Harland R.M."/>
            <person name="Gilchrist M.J."/>
            <person name="Hendrix D."/>
            <person name="Jurka J."/>
            <person name="Kapitonov V."/>
            <person name="Ovcharenko I."/>
            <person name="Putnam N.H."/>
            <person name="Shu S."/>
            <person name="Taher L."/>
            <person name="Blitz I.L."/>
            <person name="Blumberg B."/>
            <person name="Dichmann D.S."/>
            <person name="Dubchak I."/>
            <person name="Amaya E."/>
            <person name="Detter J.C."/>
            <person name="Fletcher R."/>
            <person name="Gerhard D.S."/>
            <person name="Goodstein D."/>
            <person name="Graves T."/>
            <person name="Grigoriev I.V."/>
            <person name="Grimwood J."/>
            <person name="Kawashima T."/>
            <person name="Lindquist E."/>
            <person name="Lucas S.M."/>
            <person name="Mead P.E."/>
            <person name="Mitros T."/>
            <person name="Ogino H."/>
            <person name="Ohta Y."/>
            <person name="Poliakov A.V."/>
            <person name="Pollet N."/>
            <person name="Robert J."/>
            <person name="Salamov A."/>
            <person name="Sater A.K."/>
            <person name="Schmutz J."/>
            <person name="Terry A."/>
            <person name="Vize P.D."/>
            <person name="Warren W.C."/>
            <person name="Wells D."/>
            <person name="Wills A."/>
            <person name="Wilson R.K."/>
            <person name="Zimmerman L.B."/>
            <person name="Zorn A.M."/>
            <person name="Grainger R."/>
            <person name="Grammer T."/>
            <person name="Khokha M.K."/>
            <person name="Richardson P.M."/>
            <person name="Rokhsar D.S."/>
        </authorList>
    </citation>
    <scope>NUCLEOTIDE SEQUENCE [LARGE SCALE GENOMIC DNA]</scope>
    <source>
        <strain evidence="1">Nigerian</strain>
    </source>
</reference>
<feature type="non-terminal residue" evidence="1">
    <location>
        <position position="44"/>
    </location>
</feature>
<gene>
    <name evidence="1" type="ORF">XENTR_v900284761mg</name>
</gene>
<protein>
    <submittedName>
        <fullName evidence="1">Uncharacterized protein</fullName>
    </submittedName>
</protein>
<name>A0A1B8XTJ9_XENTR</name>
<evidence type="ECO:0000313" key="1">
    <source>
        <dbReference type="EMBL" id="OCA13980.1"/>
    </source>
</evidence>
<proteinExistence type="predicted"/>